<reference evidence="3" key="1">
    <citation type="journal article" date="2019" name="Int. J. Syst. Evol. Microbiol.">
        <title>The Global Catalogue of Microorganisms (GCM) 10K type strain sequencing project: providing services to taxonomists for standard genome sequencing and annotation.</title>
        <authorList>
            <consortium name="The Broad Institute Genomics Platform"/>
            <consortium name="The Broad Institute Genome Sequencing Center for Infectious Disease"/>
            <person name="Wu L."/>
            <person name="Ma J."/>
        </authorList>
    </citation>
    <scope>NUCLEOTIDE SEQUENCE [LARGE SCALE GENOMIC DNA]</scope>
    <source>
        <strain evidence="3">JCM 17555</strain>
    </source>
</reference>
<accession>A0ABP7PS14</accession>
<evidence type="ECO:0000313" key="2">
    <source>
        <dbReference type="EMBL" id="GAA3970061.1"/>
    </source>
</evidence>
<sequence>MNIHGGPQQRYSWVLATLILIVLFIGHTRASGSEGFDGAGPTPLTESRSGVPEQRDRLPGVQR</sequence>
<dbReference type="Proteomes" id="UP001501337">
    <property type="component" value="Unassembled WGS sequence"/>
</dbReference>
<gene>
    <name evidence="2" type="ORF">GCM10022278_29670</name>
</gene>
<evidence type="ECO:0000313" key="3">
    <source>
        <dbReference type="Proteomes" id="UP001501337"/>
    </source>
</evidence>
<dbReference type="EMBL" id="BAABBO010000012">
    <property type="protein sequence ID" value="GAA3970061.1"/>
    <property type="molecule type" value="Genomic_DNA"/>
</dbReference>
<feature type="region of interest" description="Disordered" evidence="1">
    <location>
        <begin position="32"/>
        <end position="63"/>
    </location>
</feature>
<feature type="compositionally biased region" description="Basic and acidic residues" evidence="1">
    <location>
        <begin position="53"/>
        <end position="63"/>
    </location>
</feature>
<proteinExistence type="predicted"/>
<evidence type="ECO:0000256" key="1">
    <source>
        <dbReference type="SAM" id="MobiDB-lite"/>
    </source>
</evidence>
<name>A0ABP7PS14_9GAMM</name>
<organism evidence="2 3">
    <name type="scientific">Allohahella marinimesophila</name>
    <dbReference type="NCBI Taxonomy" id="1054972"/>
    <lineage>
        <taxon>Bacteria</taxon>
        <taxon>Pseudomonadati</taxon>
        <taxon>Pseudomonadota</taxon>
        <taxon>Gammaproteobacteria</taxon>
        <taxon>Oceanospirillales</taxon>
        <taxon>Hahellaceae</taxon>
        <taxon>Allohahella</taxon>
    </lineage>
</organism>
<protein>
    <submittedName>
        <fullName evidence="2">Uncharacterized protein</fullName>
    </submittedName>
</protein>
<keyword evidence="3" id="KW-1185">Reference proteome</keyword>
<comment type="caution">
    <text evidence="2">The sequence shown here is derived from an EMBL/GenBank/DDBJ whole genome shotgun (WGS) entry which is preliminary data.</text>
</comment>